<evidence type="ECO:0000313" key="2">
    <source>
        <dbReference type="EMBL" id="NKJ70634.1"/>
    </source>
</evidence>
<evidence type="ECO:0000256" key="1">
    <source>
        <dbReference type="SAM" id="MobiDB-lite"/>
    </source>
</evidence>
<organism evidence="2 3">
    <name type="scientific">Vibrio chemaguriensis</name>
    <dbReference type="NCBI Taxonomy" id="2527672"/>
    <lineage>
        <taxon>Bacteria</taxon>
        <taxon>Pseudomonadati</taxon>
        <taxon>Pseudomonadota</taxon>
        <taxon>Gammaproteobacteria</taxon>
        <taxon>Vibrionales</taxon>
        <taxon>Vibrionaceae</taxon>
        <taxon>Vibrio</taxon>
    </lineage>
</organism>
<dbReference type="Proteomes" id="UP000778757">
    <property type="component" value="Unassembled WGS sequence"/>
</dbReference>
<reference evidence="2 3" key="1">
    <citation type="journal article" date="2019" name="Curr. Microbiol.">
        <title>Vibrio chemaguriensis sp. nov., from Sundarbans, Bay of Bengal.</title>
        <authorList>
            <person name="Ghosh A."/>
            <person name="Bhadury P."/>
        </authorList>
    </citation>
    <scope>NUCLEOTIDE SEQUENCE [LARGE SCALE GENOMIC DNA]</scope>
    <source>
        <strain evidence="2 3">Iso1</strain>
    </source>
</reference>
<keyword evidence="3" id="KW-1185">Reference proteome</keyword>
<name>A0ABX1I355_9VIBR</name>
<protein>
    <submittedName>
        <fullName evidence="2">Uncharacterized protein</fullName>
    </submittedName>
</protein>
<feature type="region of interest" description="Disordered" evidence="1">
    <location>
        <begin position="228"/>
        <end position="249"/>
    </location>
</feature>
<accession>A0ABX1I355</accession>
<gene>
    <name evidence="2" type="ORF">EX191_23235</name>
</gene>
<proteinExistence type="predicted"/>
<dbReference type="RefSeq" id="WP_052505703.1">
    <property type="nucleotide sequence ID" value="NZ_SHOE01000047.1"/>
</dbReference>
<dbReference type="EMBL" id="SHOE01000047">
    <property type="protein sequence ID" value="NKJ70634.1"/>
    <property type="molecule type" value="Genomic_DNA"/>
</dbReference>
<comment type="caution">
    <text evidence="2">The sequence shown here is derived from an EMBL/GenBank/DDBJ whole genome shotgun (WGS) entry which is preliminary data.</text>
</comment>
<evidence type="ECO:0000313" key="3">
    <source>
        <dbReference type="Proteomes" id="UP000778757"/>
    </source>
</evidence>
<sequence length="249" mass="28470">MDKALDGEKIECFVIMPISDQQGYDKDHFQLVYEDIIKPAVSLAGMIPVRADETKGSNLIQLDILRKVIKLPIAICDISAKNPNVFYELGMRQAFDMPTVILKDTNTDAPFDISGLRYCDYNANMKHREVKTAISKLSSMLKETYANRDNTSEVNSLVRLLELSNAAELPSSNLSTQEKETKLLTLKLDRIVESIESLQHQVQNLDNDDTEDFFEVKSRPLTNLRQQLRSQRQNKDFEQSSMFDEDIPF</sequence>